<gene>
    <name evidence="3" type="ordered locus">bpr_II340</name>
</gene>
<dbReference type="Proteomes" id="UP000001299">
    <property type="component" value="Plasmid pCY360"/>
</dbReference>
<geneLocation type="plasmid" evidence="3 4">
    <name>pCY360</name>
</geneLocation>
<keyword evidence="3" id="KW-0614">Plasmid</keyword>
<accession>E0S4E5</accession>
<protein>
    <submittedName>
        <fullName evidence="3">Uncharacterized protein</fullName>
    </submittedName>
</protein>
<proteinExistence type="predicted"/>
<keyword evidence="1" id="KW-1133">Transmembrane helix</keyword>
<dbReference type="KEGG" id="bpb:bpr_II340"/>
<feature type="transmembrane region" description="Helical" evidence="1">
    <location>
        <begin position="345"/>
        <end position="368"/>
    </location>
</feature>
<keyword evidence="1" id="KW-0812">Transmembrane</keyword>
<evidence type="ECO:0000256" key="1">
    <source>
        <dbReference type="SAM" id="Phobius"/>
    </source>
</evidence>
<evidence type="ECO:0000313" key="3">
    <source>
        <dbReference type="EMBL" id="ADL36277.1"/>
    </source>
</evidence>
<reference evidence="3 4" key="1">
    <citation type="journal article" date="2010" name="PLoS ONE">
        <title>The glycobiome of the rumen bacterium Butyrivibrio proteoclasticus B316(T) highlights adaptation to a polysaccharide-rich environment.</title>
        <authorList>
            <person name="Kelly W.J."/>
            <person name="Leahy S.C."/>
            <person name="Altermann E."/>
            <person name="Yeoman C.J."/>
            <person name="Dunne J.C."/>
            <person name="Kong Z."/>
            <person name="Pacheco D.M."/>
            <person name="Li D."/>
            <person name="Noel S.J."/>
            <person name="Moon C.D."/>
            <person name="Cookson A.L."/>
            <person name="Attwood G.T."/>
        </authorList>
    </citation>
    <scope>NUCLEOTIDE SEQUENCE [LARGE SCALE GENOMIC DNA]</scope>
    <source>
        <strain evidence="4">ATCC 51982 / DSM 14932 / B316</strain>
        <plasmid evidence="4">Plasmid pCY360</plasmid>
    </source>
</reference>
<keyword evidence="1" id="KW-0472">Membrane</keyword>
<dbReference type="HOGENOM" id="CLU_735047_0_0_9"/>
<feature type="signal peptide" evidence="2">
    <location>
        <begin position="1"/>
        <end position="24"/>
    </location>
</feature>
<sequence length="376" mass="42911">MRKMLGAMSAALCLIITTPLYAHATELITKPEASTEETSEAVLAEIESSEPIAYFNDKDWNEFYAQALSDYERGLERGLYGLYVLIISKQLSYDQLHQVLEDGYFLEYIDAWKTRGILDKDYKLPEDVKDSGFKIKRDEQTELKVTTSDDDTIEKHQLSELRSDEAEKTIIGFYNDNVMDNAFIYLPSSTKDQTIDGEMIKFSALMGEPLLIIFMNDKEDRADYSWYFKSVVYYPEQALDLKVEFNDETLKFDLTDTLPAPATLTLYTGREEGMALDLMDKTGETKLSLPVDEDGFVSMEVDKDGDYQISYRKITISGDKTSTEDEENKKEVTNTSTKNNIGSNIPVLVFVILMCTVGMVLFVLAFTIKWKPKKHK</sequence>
<organism evidence="3 4">
    <name type="scientific">Butyrivibrio proteoclasticus (strain ATCC 51982 / DSM 14932 / B316)</name>
    <name type="common">Clostridium proteoclasticum</name>
    <dbReference type="NCBI Taxonomy" id="515622"/>
    <lineage>
        <taxon>Bacteria</taxon>
        <taxon>Bacillati</taxon>
        <taxon>Bacillota</taxon>
        <taxon>Clostridia</taxon>
        <taxon>Lachnospirales</taxon>
        <taxon>Lachnospiraceae</taxon>
        <taxon>Butyrivibrio</taxon>
    </lineage>
</organism>
<dbReference type="EMBL" id="CP001812">
    <property type="protein sequence ID" value="ADL36277.1"/>
    <property type="molecule type" value="Genomic_DNA"/>
</dbReference>
<feature type="chain" id="PRO_5003139990" evidence="2">
    <location>
        <begin position="25"/>
        <end position="376"/>
    </location>
</feature>
<name>E0S4E5_BUTPB</name>
<dbReference type="AlphaFoldDB" id="E0S4E5"/>
<evidence type="ECO:0000256" key="2">
    <source>
        <dbReference type="SAM" id="SignalP"/>
    </source>
</evidence>
<keyword evidence="4" id="KW-1185">Reference proteome</keyword>
<keyword evidence="2" id="KW-0732">Signal</keyword>
<evidence type="ECO:0000313" key="4">
    <source>
        <dbReference type="Proteomes" id="UP000001299"/>
    </source>
</evidence>
<dbReference type="RefSeq" id="WP_013282926.1">
    <property type="nucleotide sequence ID" value="NC_014389.1"/>
</dbReference>